<keyword evidence="3" id="KW-1185">Reference proteome</keyword>
<feature type="compositionally biased region" description="Polar residues" evidence="1">
    <location>
        <begin position="174"/>
        <end position="188"/>
    </location>
</feature>
<feature type="compositionally biased region" description="Basic and acidic residues" evidence="1">
    <location>
        <begin position="43"/>
        <end position="69"/>
    </location>
</feature>
<feature type="compositionally biased region" description="Polar residues" evidence="1">
    <location>
        <begin position="145"/>
        <end position="154"/>
    </location>
</feature>
<proteinExistence type="predicted"/>
<name>A0ABD2YJ65_9GENT</name>
<feature type="compositionally biased region" description="Basic and acidic residues" evidence="1">
    <location>
        <begin position="134"/>
        <end position="143"/>
    </location>
</feature>
<evidence type="ECO:0000313" key="3">
    <source>
        <dbReference type="Proteomes" id="UP001630127"/>
    </source>
</evidence>
<organism evidence="2 3">
    <name type="scientific">Cinchona calisaya</name>
    <dbReference type="NCBI Taxonomy" id="153742"/>
    <lineage>
        <taxon>Eukaryota</taxon>
        <taxon>Viridiplantae</taxon>
        <taxon>Streptophyta</taxon>
        <taxon>Embryophyta</taxon>
        <taxon>Tracheophyta</taxon>
        <taxon>Spermatophyta</taxon>
        <taxon>Magnoliopsida</taxon>
        <taxon>eudicotyledons</taxon>
        <taxon>Gunneridae</taxon>
        <taxon>Pentapetalae</taxon>
        <taxon>asterids</taxon>
        <taxon>lamiids</taxon>
        <taxon>Gentianales</taxon>
        <taxon>Rubiaceae</taxon>
        <taxon>Cinchonoideae</taxon>
        <taxon>Cinchoneae</taxon>
        <taxon>Cinchona</taxon>
    </lineage>
</organism>
<sequence length="228" mass="26471">MNNELSGDSMMVDGELYTKPEKAGCAAKKVVDAWEHNNQQTRMQERDKENKGKTRAWKSLEETSKRKQNQKVKELIKDEKLDWEIIDVLLEKKNRERITNIPLSMFKKKDVLYWCHSTTGDYIAKSGYQVQTNLKKEPRRDTEGGENSKSGFTHSKQDDQSERRESTKKLYDSVTEQSDNSSVTQDDPTPSTLLWLYNPLHPSGWKKGYFQFIYIVGPRTLKGGEQEL</sequence>
<feature type="region of interest" description="Disordered" evidence="1">
    <location>
        <begin position="133"/>
        <end position="188"/>
    </location>
</feature>
<dbReference type="EMBL" id="JBJUIK010000013">
    <property type="protein sequence ID" value="KAL3505907.1"/>
    <property type="molecule type" value="Genomic_DNA"/>
</dbReference>
<feature type="compositionally biased region" description="Basic and acidic residues" evidence="1">
    <location>
        <begin position="155"/>
        <end position="171"/>
    </location>
</feature>
<comment type="caution">
    <text evidence="2">The sequence shown here is derived from an EMBL/GenBank/DDBJ whole genome shotgun (WGS) entry which is preliminary data.</text>
</comment>
<dbReference type="Proteomes" id="UP001630127">
    <property type="component" value="Unassembled WGS sequence"/>
</dbReference>
<protein>
    <submittedName>
        <fullName evidence="2">Uncharacterized protein</fullName>
    </submittedName>
</protein>
<reference evidence="2 3" key="1">
    <citation type="submission" date="2024-11" db="EMBL/GenBank/DDBJ databases">
        <title>A near-complete genome assembly of Cinchona calisaya.</title>
        <authorList>
            <person name="Lian D.C."/>
            <person name="Zhao X.W."/>
            <person name="Wei L."/>
        </authorList>
    </citation>
    <scope>NUCLEOTIDE SEQUENCE [LARGE SCALE GENOMIC DNA]</scope>
    <source>
        <tissue evidence="2">Nenye</tissue>
    </source>
</reference>
<feature type="region of interest" description="Disordered" evidence="1">
    <location>
        <begin position="36"/>
        <end position="69"/>
    </location>
</feature>
<accession>A0ABD2YJ65</accession>
<gene>
    <name evidence="2" type="ORF">ACH5RR_031289</name>
</gene>
<dbReference type="AlphaFoldDB" id="A0ABD2YJ65"/>
<evidence type="ECO:0000256" key="1">
    <source>
        <dbReference type="SAM" id="MobiDB-lite"/>
    </source>
</evidence>
<evidence type="ECO:0000313" key="2">
    <source>
        <dbReference type="EMBL" id="KAL3505907.1"/>
    </source>
</evidence>